<dbReference type="SUPFAM" id="SSF53720">
    <property type="entry name" value="ALDH-like"/>
    <property type="match status" value="1"/>
</dbReference>
<dbReference type="PANTHER" id="PTHR43353">
    <property type="entry name" value="SUCCINATE-SEMIALDEHYDE DEHYDROGENASE, MITOCHONDRIAL"/>
    <property type="match status" value="1"/>
</dbReference>
<organism evidence="3 4">
    <name type="scientific">Flavivirga spongiicola</name>
    <dbReference type="NCBI Taxonomy" id="421621"/>
    <lineage>
        <taxon>Bacteria</taxon>
        <taxon>Pseudomonadati</taxon>
        <taxon>Bacteroidota</taxon>
        <taxon>Flavobacteriia</taxon>
        <taxon>Flavobacteriales</taxon>
        <taxon>Flavobacteriaceae</taxon>
        <taxon>Flavivirga</taxon>
    </lineage>
</organism>
<evidence type="ECO:0000256" key="1">
    <source>
        <dbReference type="ARBA" id="ARBA00023002"/>
    </source>
</evidence>
<accession>A0ABU7XP99</accession>
<dbReference type="EMBL" id="JAODOP010000004">
    <property type="protein sequence ID" value="MEF3832348.1"/>
    <property type="molecule type" value="Genomic_DNA"/>
</dbReference>
<keyword evidence="1" id="KW-0560">Oxidoreductase</keyword>
<name>A0ABU7XP99_9FLAO</name>
<comment type="caution">
    <text evidence="3">The sequence shown here is derived from an EMBL/GenBank/DDBJ whole genome shotgun (WGS) entry which is preliminary data.</text>
</comment>
<evidence type="ECO:0000313" key="3">
    <source>
        <dbReference type="EMBL" id="MEF3832348.1"/>
    </source>
</evidence>
<protein>
    <submittedName>
        <fullName evidence="3">Aldehyde dehydrogenase (NADP(+))</fullName>
    </submittedName>
</protein>
<dbReference type="InterPro" id="IPR044151">
    <property type="entry name" value="ALDH_KGSADH"/>
</dbReference>
<dbReference type="InterPro" id="IPR050740">
    <property type="entry name" value="Aldehyde_DH_Superfamily"/>
</dbReference>
<reference evidence="3 4" key="1">
    <citation type="submission" date="2022-09" db="EMBL/GenBank/DDBJ databases">
        <title>Genome sequencing of Flavivirga sp. MEBiC05379.</title>
        <authorList>
            <person name="Oh H.-M."/>
            <person name="Kwon K.K."/>
            <person name="Park M.J."/>
            <person name="Yang S.-H."/>
        </authorList>
    </citation>
    <scope>NUCLEOTIDE SEQUENCE [LARGE SCALE GENOMIC DNA]</scope>
    <source>
        <strain evidence="3 4">MEBiC05379</strain>
    </source>
</reference>
<dbReference type="InterPro" id="IPR016161">
    <property type="entry name" value="Ald_DH/histidinol_DH"/>
</dbReference>
<feature type="domain" description="Aldehyde dehydrogenase" evidence="2">
    <location>
        <begin position="5"/>
        <end position="454"/>
    </location>
</feature>
<dbReference type="RefSeq" id="WP_303304729.1">
    <property type="nucleotide sequence ID" value="NZ_JAODOP010000004.1"/>
</dbReference>
<dbReference type="Gene3D" id="3.40.309.10">
    <property type="entry name" value="Aldehyde Dehydrogenase, Chain A, domain 2"/>
    <property type="match status" value="1"/>
</dbReference>
<evidence type="ECO:0000259" key="2">
    <source>
        <dbReference type="Pfam" id="PF00171"/>
    </source>
</evidence>
<dbReference type="PANTHER" id="PTHR43353:SF3">
    <property type="entry name" value="ALDEHYDE DEHYDROGENASE-RELATED"/>
    <property type="match status" value="1"/>
</dbReference>
<dbReference type="InterPro" id="IPR016162">
    <property type="entry name" value="Ald_DH_N"/>
</dbReference>
<gene>
    <name evidence="3" type="ORF">N1F79_04350</name>
</gene>
<evidence type="ECO:0000313" key="4">
    <source>
        <dbReference type="Proteomes" id="UP001337305"/>
    </source>
</evidence>
<dbReference type="InterPro" id="IPR016163">
    <property type="entry name" value="Ald_DH_C"/>
</dbReference>
<proteinExistence type="predicted"/>
<sequence>MHKENYFQAINPSTNQLLGGEFKIANINEIDNAVKKATAAFDIYRKKSTHSIADFLDCVADEILSLGDALLERCHLETALPLARLQGERGRTINQLKLFASVVREGSWIDARIDTAIPDRSPIPKPDIRHMLIPLGPVAVFGASNFPLAFSVAGGDTASVLAAGCTVVVKGHPAHPGTSEMVASAFYKAIEKCDMPEGTFQLVQGNTNAVGEHLVKHSGIKAVGFTGSFGGGKALFDLANARPEPIPVFAEMGSTNPVFILPGALEGKTEDIAAGLAGSITLGVGQFCTNPGLSFVQKSEYTNQFYETLSEKINAISTGSMLTGGIKKMYDQGIQNTLTKEGVEDLAIGKSSTEPNSVAARIFRTTIENFSKSPELAEENFGPSSIFVDTQTKGQILEAANNLEGHITATVFGTDADLMNYKGLFDILEKKVGRIVVNGYPTGVEVCHSMVHGGPYPATTASQSTSVGTNAIKRFARPICYQNYSDILLPAALKNDNPLSIWRLLNGELSKNKN</sequence>
<dbReference type="Pfam" id="PF00171">
    <property type="entry name" value="Aldedh"/>
    <property type="match status" value="1"/>
</dbReference>
<dbReference type="Proteomes" id="UP001337305">
    <property type="component" value="Unassembled WGS sequence"/>
</dbReference>
<dbReference type="InterPro" id="IPR015590">
    <property type="entry name" value="Aldehyde_DH_dom"/>
</dbReference>
<dbReference type="Gene3D" id="3.40.605.10">
    <property type="entry name" value="Aldehyde Dehydrogenase, Chain A, domain 1"/>
    <property type="match status" value="1"/>
</dbReference>
<dbReference type="CDD" id="cd07129">
    <property type="entry name" value="ALDH_KGSADH"/>
    <property type="match status" value="1"/>
</dbReference>
<keyword evidence="4" id="KW-1185">Reference proteome</keyword>